<evidence type="ECO:0000313" key="2">
    <source>
        <dbReference type="EMBL" id="SVE10077.1"/>
    </source>
</evidence>
<dbReference type="Gene3D" id="3.40.50.1110">
    <property type="entry name" value="SGNH hydrolase"/>
    <property type="match status" value="1"/>
</dbReference>
<accession>A0A383AQH3</accession>
<evidence type="ECO:0000259" key="1">
    <source>
        <dbReference type="Pfam" id="PF13472"/>
    </source>
</evidence>
<dbReference type="SUPFAM" id="SSF52266">
    <property type="entry name" value="SGNH hydrolase"/>
    <property type="match status" value="1"/>
</dbReference>
<protein>
    <recommendedName>
        <fullName evidence="1">SGNH hydrolase-type esterase domain-containing protein</fullName>
    </recommendedName>
</protein>
<reference evidence="2" key="1">
    <citation type="submission" date="2018-05" db="EMBL/GenBank/DDBJ databases">
        <authorList>
            <person name="Lanie J.A."/>
            <person name="Ng W.-L."/>
            <person name="Kazmierczak K.M."/>
            <person name="Andrzejewski T.M."/>
            <person name="Davidsen T.M."/>
            <person name="Wayne K.J."/>
            <person name="Tettelin H."/>
            <person name="Glass J.I."/>
            <person name="Rusch D."/>
            <person name="Podicherti R."/>
            <person name="Tsui H.-C.T."/>
            <person name="Winkler M.E."/>
        </authorList>
    </citation>
    <scope>NUCLEOTIDE SEQUENCE</scope>
</reference>
<dbReference type="EMBL" id="UINC01194136">
    <property type="protein sequence ID" value="SVE10077.1"/>
    <property type="molecule type" value="Genomic_DNA"/>
</dbReference>
<dbReference type="PANTHER" id="PTHR30383:SF5">
    <property type="entry name" value="SGNH HYDROLASE-TYPE ESTERASE DOMAIN-CONTAINING PROTEIN"/>
    <property type="match status" value="1"/>
</dbReference>
<dbReference type="InterPro" id="IPR036514">
    <property type="entry name" value="SGNH_hydro_sf"/>
</dbReference>
<name>A0A383AQH3_9ZZZZ</name>
<feature type="domain" description="SGNH hydrolase-type esterase" evidence="1">
    <location>
        <begin position="54"/>
        <end position="218"/>
    </location>
</feature>
<dbReference type="PANTHER" id="PTHR30383">
    <property type="entry name" value="THIOESTERASE 1/PROTEASE 1/LYSOPHOSPHOLIPASE L1"/>
    <property type="match status" value="1"/>
</dbReference>
<dbReference type="InterPro" id="IPR051532">
    <property type="entry name" value="Ester_Hydrolysis_Enzymes"/>
</dbReference>
<dbReference type="NCBIfam" id="TIGR01409">
    <property type="entry name" value="TAT_signal_seq"/>
    <property type="match status" value="1"/>
</dbReference>
<gene>
    <name evidence="2" type="ORF">METZ01_LOCUS462931</name>
</gene>
<dbReference type="PROSITE" id="PS51318">
    <property type="entry name" value="TAT"/>
    <property type="match status" value="1"/>
</dbReference>
<dbReference type="InterPro" id="IPR019546">
    <property type="entry name" value="TAT_signal_bac_arc"/>
</dbReference>
<organism evidence="2">
    <name type="scientific">marine metagenome</name>
    <dbReference type="NCBI Taxonomy" id="408172"/>
    <lineage>
        <taxon>unclassified sequences</taxon>
        <taxon>metagenomes</taxon>
        <taxon>ecological metagenomes</taxon>
    </lineage>
</organism>
<dbReference type="InterPro" id="IPR006311">
    <property type="entry name" value="TAT_signal"/>
</dbReference>
<dbReference type="AlphaFoldDB" id="A0A383AQH3"/>
<sequence length="220" mass="24873">MIHRRDFLKKSAICTGAAALSSQVSAEAEAQGEAPARGYNYRRPAFKKGSRLLFIGDSITDMKWGRNEKDRNHYLGHSYVYLIASRLGVDMPEAQLEFFNRGHSGNRITNLRSRWQKDVIDMKPDLLSVLVGVNDRKVKKGAGFDAEKWGADYHHILTSSRKANPELRIVLLDPFVLKSGWWMKKGGEWDASRAQIDQMRAVVAKLAKEFNAVQVPTQDV</sequence>
<dbReference type="Pfam" id="PF13472">
    <property type="entry name" value="Lipase_GDSL_2"/>
    <property type="match status" value="1"/>
</dbReference>
<dbReference type="GO" id="GO:0004622">
    <property type="term" value="F:phosphatidylcholine lysophospholipase activity"/>
    <property type="evidence" value="ECO:0007669"/>
    <property type="project" value="TreeGrafter"/>
</dbReference>
<feature type="non-terminal residue" evidence="2">
    <location>
        <position position="220"/>
    </location>
</feature>
<dbReference type="InterPro" id="IPR013830">
    <property type="entry name" value="SGNH_hydro"/>
</dbReference>
<proteinExistence type="predicted"/>